<dbReference type="OrthoDB" id="7861420at2"/>
<reference evidence="3 4" key="1">
    <citation type="submission" date="2014-01" db="EMBL/GenBank/DDBJ databases">
        <title>Roseivivax isoporae LMG 25204 Genome Sequencing.</title>
        <authorList>
            <person name="Lai Q."/>
            <person name="Li G."/>
            <person name="Shao Z."/>
        </authorList>
    </citation>
    <scope>NUCLEOTIDE SEQUENCE [LARGE SCALE GENOMIC DNA]</scope>
    <source>
        <strain evidence="3 4">LMG 25204</strain>
    </source>
</reference>
<keyword evidence="1" id="KW-0732">Signal</keyword>
<keyword evidence="4" id="KW-1185">Reference proteome</keyword>
<dbReference type="RefSeq" id="WP_043772338.1">
    <property type="nucleotide sequence ID" value="NZ_JAME01000021.1"/>
</dbReference>
<accession>X7F625</accession>
<evidence type="ECO:0000313" key="4">
    <source>
        <dbReference type="Proteomes" id="UP000023430"/>
    </source>
</evidence>
<dbReference type="PROSITE" id="PS51257">
    <property type="entry name" value="PROKAR_LIPOPROTEIN"/>
    <property type="match status" value="1"/>
</dbReference>
<dbReference type="InterPro" id="IPR036366">
    <property type="entry name" value="PGBDSf"/>
</dbReference>
<dbReference type="InterPro" id="IPR036365">
    <property type="entry name" value="PGBD-like_sf"/>
</dbReference>
<evidence type="ECO:0000256" key="1">
    <source>
        <dbReference type="SAM" id="SignalP"/>
    </source>
</evidence>
<dbReference type="EMBL" id="JAME01000021">
    <property type="protein sequence ID" value="ETX28265.1"/>
    <property type="molecule type" value="Genomic_DNA"/>
</dbReference>
<dbReference type="STRING" id="1449351.RISW2_09140"/>
<evidence type="ECO:0000313" key="3">
    <source>
        <dbReference type="EMBL" id="ETX28265.1"/>
    </source>
</evidence>
<dbReference type="AlphaFoldDB" id="X7F625"/>
<protein>
    <recommendedName>
        <fullName evidence="2">Peptidoglycan binding-like domain-containing protein</fullName>
    </recommendedName>
</protein>
<name>X7F625_9RHOB</name>
<dbReference type="InterPro" id="IPR002477">
    <property type="entry name" value="Peptidoglycan-bd-like"/>
</dbReference>
<gene>
    <name evidence="3" type="ORF">RISW2_09140</name>
</gene>
<feature type="signal peptide" evidence="1">
    <location>
        <begin position="1"/>
        <end position="20"/>
    </location>
</feature>
<dbReference type="Gene3D" id="1.10.101.10">
    <property type="entry name" value="PGBD-like superfamily/PGBD"/>
    <property type="match status" value="1"/>
</dbReference>
<feature type="domain" description="Peptidoglycan binding-like" evidence="2">
    <location>
        <begin position="111"/>
        <end position="158"/>
    </location>
</feature>
<feature type="chain" id="PRO_5004978190" description="Peptidoglycan binding-like domain-containing protein" evidence="1">
    <location>
        <begin position="21"/>
        <end position="171"/>
    </location>
</feature>
<dbReference type="Proteomes" id="UP000023430">
    <property type="component" value="Unassembled WGS sequence"/>
</dbReference>
<dbReference type="Pfam" id="PF01471">
    <property type="entry name" value="PG_binding_1"/>
    <property type="match status" value="1"/>
</dbReference>
<sequence>MTPTRTAAIAAALALTAACAAEDAAQPNGPDAAAGAADAEGRCWATEPVPAIYEQVPGQVQVVQAEIAEDGTVLRPPIYRNTSVPKIVRPRGEMRFEVPCRADMAPDFAASVQRALKVRGKYGGPVTGRFDAATTAAIRRYQSERGLESGTLSLETARSLGLAPVALPGTE</sequence>
<dbReference type="eggNOG" id="COG3409">
    <property type="taxonomic scope" value="Bacteria"/>
</dbReference>
<dbReference type="SUPFAM" id="SSF47090">
    <property type="entry name" value="PGBD-like"/>
    <property type="match status" value="1"/>
</dbReference>
<evidence type="ECO:0000259" key="2">
    <source>
        <dbReference type="Pfam" id="PF01471"/>
    </source>
</evidence>
<comment type="caution">
    <text evidence="3">The sequence shown here is derived from an EMBL/GenBank/DDBJ whole genome shotgun (WGS) entry which is preliminary data.</text>
</comment>
<organism evidence="3 4">
    <name type="scientific">Roseivivax isoporae LMG 25204</name>
    <dbReference type="NCBI Taxonomy" id="1449351"/>
    <lineage>
        <taxon>Bacteria</taxon>
        <taxon>Pseudomonadati</taxon>
        <taxon>Pseudomonadota</taxon>
        <taxon>Alphaproteobacteria</taxon>
        <taxon>Rhodobacterales</taxon>
        <taxon>Roseobacteraceae</taxon>
        <taxon>Roseivivax</taxon>
    </lineage>
</organism>
<proteinExistence type="predicted"/>